<evidence type="ECO:0000313" key="3">
    <source>
        <dbReference type="Proteomes" id="UP000806528"/>
    </source>
</evidence>
<name>A0ABR9PB28_9ACTN</name>
<dbReference type="EMBL" id="JADBGI010000020">
    <property type="protein sequence ID" value="MBE3001034.1"/>
    <property type="molecule type" value="Genomic_DNA"/>
</dbReference>
<feature type="region of interest" description="Disordered" evidence="1">
    <location>
        <begin position="54"/>
        <end position="76"/>
    </location>
</feature>
<keyword evidence="3" id="KW-1185">Reference proteome</keyword>
<sequence>MVYSTVFSERSLEGFRALLGEPDETSEGFEALAADADEATTDRPAERVVRVVRRSHREHPWSQDPAADSPHGSAHAERAMAEAVVHLYNPAQLRVLGRVQGLLAQEG</sequence>
<evidence type="ECO:0000313" key="2">
    <source>
        <dbReference type="EMBL" id="MBE3001034.1"/>
    </source>
</evidence>
<dbReference type="Proteomes" id="UP000806528">
    <property type="component" value="Unassembled WGS sequence"/>
</dbReference>
<gene>
    <name evidence="2" type="ORF">IDM40_20390</name>
</gene>
<comment type="caution">
    <text evidence="2">The sequence shown here is derived from an EMBL/GenBank/DDBJ whole genome shotgun (WGS) entry which is preliminary data.</text>
</comment>
<accession>A0ABR9PB28</accession>
<organism evidence="2 3">
    <name type="scientific">Nocardiopsis coralli</name>
    <dbReference type="NCBI Taxonomy" id="2772213"/>
    <lineage>
        <taxon>Bacteria</taxon>
        <taxon>Bacillati</taxon>
        <taxon>Actinomycetota</taxon>
        <taxon>Actinomycetes</taxon>
        <taxon>Streptosporangiales</taxon>
        <taxon>Nocardiopsidaceae</taxon>
        <taxon>Nocardiopsis</taxon>
    </lineage>
</organism>
<evidence type="ECO:0000256" key="1">
    <source>
        <dbReference type="SAM" id="MobiDB-lite"/>
    </source>
</evidence>
<dbReference type="RefSeq" id="WP_193123635.1">
    <property type="nucleotide sequence ID" value="NZ_JADBGI010000020.1"/>
</dbReference>
<proteinExistence type="predicted"/>
<reference evidence="2 3" key="1">
    <citation type="submission" date="2020-09" db="EMBL/GenBank/DDBJ databases">
        <title>Diversity and distribution of actinomycetes associated with coral in the coast of Hainan.</title>
        <authorList>
            <person name="Li F."/>
        </authorList>
    </citation>
    <scope>NUCLEOTIDE SEQUENCE [LARGE SCALE GENOMIC DNA]</scope>
    <source>
        <strain evidence="2 3">HNM0947</strain>
    </source>
</reference>
<protein>
    <submittedName>
        <fullName evidence="2">Uncharacterized protein</fullName>
    </submittedName>
</protein>